<dbReference type="GeneID" id="77468578"/>
<evidence type="ECO:0000313" key="5">
    <source>
        <dbReference type="EMBL" id="AVQ31769.1"/>
    </source>
</evidence>
<feature type="region of interest" description="Disordered" evidence="3">
    <location>
        <begin position="871"/>
        <end position="903"/>
    </location>
</feature>
<feature type="compositionally biased region" description="Basic and acidic residues" evidence="3">
    <location>
        <begin position="875"/>
        <end position="901"/>
    </location>
</feature>
<accession>A0ABM6U616</accession>
<evidence type="ECO:0000256" key="3">
    <source>
        <dbReference type="SAM" id="MobiDB-lite"/>
    </source>
</evidence>
<gene>
    <name evidence="5" type="ORF">C4N18_11295</name>
</gene>
<protein>
    <submittedName>
        <fullName evidence="5">Phage tail tape measure protein</fullName>
    </submittedName>
</protein>
<proteinExistence type="predicted"/>
<dbReference type="RefSeq" id="WP_005948118.1">
    <property type="nucleotide sequence ID" value="NZ_CP028103.1"/>
</dbReference>
<feature type="domain" description="Phage tail tape measure protein" evidence="4">
    <location>
        <begin position="108"/>
        <end position="298"/>
    </location>
</feature>
<dbReference type="NCBIfam" id="TIGR01760">
    <property type="entry name" value="tape_meas_TP901"/>
    <property type="match status" value="1"/>
</dbReference>
<dbReference type="PANTHER" id="PTHR37813:SF1">
    <property type="entry name" value="FELS-2 PROPHAGE PROTEIN"/>
    <property type="match status" value="1"/>
</dbReference>
<keyword evidence="1" id="KW-1188">Viral release from host cell</keyword>
<evidence type="ECO:0000256" key="2">
    <source>
        <dbReference type="SAM" id="Coils"/>
    </source>
</evidence>
<dbReference type="PANTHER" id="PTHR37813">
    <property type="entry name" value="FELS-2 PROPHAGE PROTEIN"/>
    <property type="match status" value="1"/>
</dbReference>
<keyword evidence="6" id="KW-1185">Reference proteome</keyword>
<keyword evidence="2" id="KW-0175">Coiled coil</keyword>
<feature type="coiled-coil region" evidence="2">
    <location>
        <begin position="699"/>
        <end position="758"/>
    </location>
</feature>
<feature type="coiled-coil region" evidence="2">
    <location>
        <begin position="469"/>
        <end position="540"/>
    </location>
</feature>
<dbReference type="Proteomes" id="UP000241238">
    <property type="component" value="Chromosome"/>
</dbReference>
<organism evidence="5 6">
    <name type="scientific">Fusobacterium varium ATCC 27725</name>
    <dbReference type="NCBI Taxonomy" id="469618"/>
    <lineage>
        <taxon>Bacteria</taxon>
        <taxon>Fusobacteriati</taxon>
        <taxon>Fusobacteriota</taxon>
        <taxon>Fusobacteriia</taxon>
        <taxon>Fusobacteriales</taxon>
        <taxon>Fusobacteriaceae</taxon>
        <taxon>Fusobacterium</taxon>
    </lineage>
</organism>
<evidence type="ECO:0000313" key="6">
    <source>
        <dbReference type="Proteomes" id="UP000241238"/>
    </source>
</evidence>
<name>A0ABM6U616_FUSVA</name>
<dbReference type="Pfam" id="PF10145">
    <property type="entry name" value="PhageMin_Tail"/>
    <property type="match status" value="1"/>
</dbReference>
<sequence>MAPYSNEYILQYIAKLETGDYTKGLDKIQGKTSRSTGALNKSFSGLNSIIKKVVTSKLSLAAAAIYFANKTRLAIQDMIAFQKQLSTVNTLLKVSREELNKYAEAFVDLSIKTGASKEDIANGAYQALSSGIKKEDLVDFLETASKTAMAGQTTAETSIKTISSIMNAYKMEAREAGEIADWLLTVQNKGVTTVGELGAYLADVTAISAPLKITLNDVGAALAQITQNGNNTAKSTTMLKTMFNELSKEGQKAADVFKEISGQSFRDFIAKGGDLQGALNIMSDYAKKTNKSIVDLFGSVEAGSAALNLTGLNAEKFSEKLNDMKNKSGELNTAYAITSANIKTEWDKLTSAMNSRWRDLVTFLEKPIYVVIKEIRQLVDGQDNREENLEDTKKRVAKHEAEIQKILKLDNLNYQQKATMIKRHGDEIAKLRKEIIETENMIREKAYQKNISSYADYRKELGKYLNNSNKGEEKQVKEHLEKVLKLNKEIISTSNDSNEKAELKKDKTQLEQKIAILDERIEIQEEKIQKETELKKLEKGNLEKHNETMKSSELSYLESKKNMIEEQNRLLDLGAISKEEYNKNIEKADRELLNRQAMTNLESLKEMEEYYKKIGDQAKANEYRKKIIEVEIDIKKRTSVSMGGDFNDREDKYLEEERMKRKQFQAELLQDEWEYLNDIAEMKETGKLTEKQIEERAESARYYVEEKKLQQEARELENRLAFYEKDKHYAEKALDTKLAIKENEIKQLELKNKKAKKRDKEKINWEKWKENYETNIYRRSANTIIETYEALATGQIKSLDDFKKFAQMQLAELFLAKGEEHAAIAISDTAKGISYAANPLTASLAPPEFMSAAKNAAIAAAFGVAASLVSPDSETSEKEEKRSTVYDEGIEDRIETSRNESEGSVIIDVSDSEISKFWIKQIEKELNDGYNVTLIGKKKGS</sequence>
<reference evidence="6" key="1">
    <citation type="journal article" date="2018" name="MSphere">
        <title>Fusobacterium Genomics Using MinION and Illumina Sequencing Enables Genome Completion and Correction.</title>
        <authorList>
            <person name="Todd S.M."/>
            <person name="Settlage R.E."/>
            <person name="Lahmers K.K."/>
            <person name="Slade D.J."/>
        </authorList>
    </citation>
    <scope>NUCLEOTIDE SEQUENCE [LARGE SCALE GENOMIC DNA]</scope>
    <source>
        <strain evidence="6">ATCC 27725</strain>
    </source>
</reference>
<dbReference type="InterPro" id="IPR010090">
    <property type="entry name" value="Phage_tape_meas"/>
</dbReference>
<evidence type="ECO:0000259" key="4">
    <source>
        <dbReference type="Pfam" id="PF10145"/>
    </source>
</evidence>
<feature type="coiled-coil region" evidence="2">
    <location>
        <begin position="372"/>
        <end position="441"/>
    </location>
</feature>
<evidence type="ECO:0000256" key="1">
    <source>
        <dbReference type="ARBA" id="ARBA00022612"/>
    </source>
</evidence>
<dbReference type="EMBL" id="CP028103">
    <property type="protein sequence ID" value="AVQ31769.1"/>
    <property type="molecule type" value="Genomic_DNA"/>
</dbReference>